<proteinExistence type="predicted"/>
<keyword evidence="1" id="KW-0408">Iron</keyword>
<gene>
    <name evidence="3" type="ORF">FHL15_000813</name>
</gene>
<name>A0A553ID89_9PEZI</name>
<feature type="region of interest" description="Disordered" evidence="2">
    <location>
        <begin position="1"/>
        <end position="28"/>
    </location>
</feature>
<dbReference type="EMBL" id="VFLP01000003">
    <property type="protein sequence ID" value="TRX98168.1"/>
    <property type="molecule type" value="Genomic_DNA"/>
</dbReference>
<dbReference type="STRING" id="2512241.A0A553ID89"/>
<dbReference type="AlphaFoldDB" id="A0A553ID89"/>
<keyword evidence="1" id="KW-0411">Iron-sulfur</keyword>
<sequence>MRNMGSMTSPTYLGHHVPTNPSINTSQVSSTSSLKEQKFWHQVPKFRSTSNNEFLSWSWNIKNVVETKEKLWDLLNAVVPERMPRTGGKAGMQTRDEFLADVAGGLKSSTMSVRLMPYVISMMNWQDPANCPIFRQFVPLKSIMIKDHPHLQLDSLHEQADTPVDGIVHRYPDRALFLLYCVFWSYGVGKGLFKLSLKRLKNAFAYMESRDDLKDIVVSGGDAYYIPHHILDWIGDILIKMKNIERFRFASKGLAVSPNRFLDTSDPWVEAFIRVSDKARRAGKHFALHTHFNHPNEISWITEKASRKLFEAGVTIRNQSVLLRGINDDVATMSSLIQKLGHMHIQPYYVYLCDMVPKVEHFRTPLQTGLDMESQIRGSISGFYMPNFVVDLPEGGGKRLACSFDSYDRDTGVSTFRSPVLTGRGKAGKIYKYYDPLKSAL</sequence>
<dbReference type="PANTHER" id="PTHR30538">
    <property type="entry name" value="LYSINE 2,3-AMINOMUTASE-RELATED"/>
    <property type="match status" value="1"/>
</dbReference>
<dbReference type="SUPFAM" id="SSF102114">
    <property type="entry name" value="Radical SAM enzymes"/>
    <property type="match status" value="1"/>
</dbReference>
<evidence type="ECO:0000313" key="3">
    <source>
        <dbReference type="EMBL" id="TRX98168.1"/>
    </source>
</evidence>
<dbReference type="PANTHER" id="PTHR30538:SF0">
    <property type="entry name" value="L-LYSINE 2,3-AMINOMUTASE AQ_1632-RELATED"/>
    <property type="match status" value="1"/>
</dbReference>
<reference evidence="4" key="1">
    <citation type="submission" date="2019-06" db="EMBL/GenBank/DDBJ databases">
        <title>Draft genome sequence of the griseofulvin-producing fungus Xylaria cubensis strain G536.</title>
        <authorList>
            <person name="Mead M.E."/>
            <person name="Raja H.A."/>
            <person name="Steenwyk J.L."/>
            <person name="Knowles S.L."/>
            <person name="Oberlies N.H."/>
            <person name="Rokas A."/>
        </authorList>
    </citation>
    <scope>NUCLEOTIDE SEQUENCE [LARGE SCALE GENOMIC DNA]</scope>
    <source>
        <strain evidence="4">G536</strain>
    </source>
</reference>
<keyword evidence="4" id="KW-1185">Reference proteome</keyword>
<dbReference type="GO" id="GO:0051539">
    <property type="term" value="F:4 iron, 4 sulfur cluster binding"/>
    <property type="evidence" value="ECO:0007669"/>
    <property type="project" value="UniProtKB-KW"/>
</dbReference>
<evidence type="ECO:0000256" key="1">
    <source>
        <dbReference type="ARBA" id="ARBA00022485"/>
    </source>
</evidence>
<evidence type="ECO:0000313" key="4">
    <source>
        <dbReference type="Proteomes" id="UP000319160"/>
    </source>
</evidence>
<protein>
    <recommendedName>
        <fullName evidence="5">L-lysine 2,3-aminomutase</fullName>
    </recommendedName>
</protein>
<evidence type="ECO:0000256" key="2">
    <source>
        <dbReference type="SAM" id="MobiDB-lite"/>
    </source>
</evidence>
<comment type="caution">
    <text evidence="3">The sequence shown here is derived from an EMBL/GenBank/DDBJ whole genome shotgun (WGS) entry which is preliminary data.</text>
</comment>
<dbReference type="InterPro" id="IPR013785">
    <property type="entry name" value="Aldolase_TIM"/>
</dbReference>
<dbReference type="InterPro" id="IPR058240">
    <property type="entry name" value="rSAM_sf"/>
</dbReference>
<keyword evidence="1" id="KW-0004">4Fe-4S</keyword>
<evidence type="ECO:0008006" key="5">
    <source>
        <dbReference type="Google" id="ProtNLM"/>
    </source>
</evidence>
<dbReference type="OrthoDB" id="5396721at2759"/>
<dbReference type="Gene3D" id="3.20.20.70">
    <property type="entry name" value="Aldolase class I"/>
    <property type="match status" value="1"/>
</dbReference>
<feature type="compositionally biased region" description="Polar residues" evidence="2">
    <location>
        <begin position="1"/>
        <end position="11"/>
    </location>
</feature>
<dbReference type="Proteomes" id="UP000319160">
    <property type="component" value="Unassembled WGS sequence"/>
</dbReference>
<accession>A0A553ID89</accession>
<keyword evidence="1" id="KW-0479">Metal-binding</keyword>
<dbReference type="InterPro" id="IPR003739">
    <property type="entry name" value="Lys_aminomutase/Glu_NH3_mut"/>
</dbReference>
<organism evidence="3 4">
    <name type="scientific">Xylaria flabelliformis</name>
    <dbReference type="NCBI Taxonomy" id="2512241"/>
    <lineage>
        <taxon>Eukaryota</taxon>
        <taxon>Fungi</taxon>
        <taxon>Dikarya</taxon>
        <taxon>Ascomycota</taxon>
        <taxon>Pezizomycotina</taxon>
        <taxon>Sordariomycetes</taxon>
        <taxon>Xylariomycetidae</taxon>
        <taxon>Xylariales</taxon>
        <taxon>Xylariaceae</taxon>
        <taxon>Xylaria</taxon>
    </lineage>
</organism>